<keyword evidence="4" id="KW-1185">Reference proteome</keyword>
<dbReference type="PANTHER" id="PTHR41534">
    <property type="entry name" value="BLR3401 PROTEIN"/>
    <property type="match status" value="1"/>
</dbReference>
<sequence length="173" mass="19767">MSLTSGKSGLASGAELDHREIEAFLYEEAAMLDEWRLDDWFALFQEGGSYEVPQAGASDEASSSTNLFYISDNYFRLRHRVERLKKRGNHSEWPRSICSRMIGNVRLLDHDEGVCKVASRFITHRSKNDVTDMFCGHHLYTLSFASGNFKIMAKRTQIDMNTLRPQGRISIIV</sequence>
<dbReference type="RefSeq" id="WP_051602465.1">
    <property type="nucleotide sequence ID" value="NZ_AWFH01000002.1"/>
</dbReference>
<evidence type="ECO:0008006" key="5">
    <source>
        <dbReference type="Google" id="ProtNLM"/>
    </source>
</evidence>
<protein>
    <recommendedName>
        <fullName evidence="5">Aromatic-ring-hydroxylating dioxygenase subunit beta</fullName>
    </recommendedName>
</protein>
<organism evidence="3 4">
    <name type="scientific">Hyphomonas atlantica</name>
    <dbReference type="NCBI Taxonomy" id="1280948"/>
    <lineage>
        <taxon>Bacteria</taxon>
        <taxon>Pseudomonadati</taxon>
        <taxon>Pseudomonadota</taxon>
        <taxon>Alphaproteobacteria</taxon>
        <taxon>Hyphomonadales</taxon>
        <taxon>Hyphomonadaceae</taxon>
        <taxon>Hyphomonas</taxon>
    </lineage>
</organism>
<dbReference type="SUPFAM" id="SSF54427">
    <property type="entry name" value="NTF2-like"/>
    <property type="match status" value="1"/>
</dbReference>
<evidence type="ECO:0000313" key="4">
    <source>
        <dbReference type="Proteomes" id="UP000024547"/>
    </source>
</evidence>
<dbReference type="Gene3D" id="3.10.450.50">
    <property type="match status" value="1"/>
</dbReference>
<dbReference type="InterPro" id="IPR000391">
    <property type="entry name" value="Rng_hydr_dOase-bsu"/>
</dbReference>
<evidence type="ECO:0000256" key="2">
    <source>
        <dbReference type="ARBA" id="ARBA00023002"/>
    </source>
</evidence>
<dbReference type="Pfam" id="PF00866">
    <property type="entry name" value="Ring_hydroxyl_B"/>
    <property type="match status" value="1"/>
</dbReference>
<name>A0A059EA99_9PROT</name>
<evidence type="ECO:0000313" key="3">
    <source>
        <dbReference type="EMBL" id="KCZ64626.1"/>
    </source>
</evidence>
<comment type="caution">
    <text evidence="3">The sequence shown here is derived from an EMBL/GenBank/DDBJ whole genome shotgun (WGS) entry which is preliminary data.</text>
</comment>
<dbReference type="CDD" id="cd00667">
    <property type="entry name" value="ring_hydroxylating_dioxygenases_beta"/>
    <property type="match status" value="1"/>
</dbReference>
<comment type="similarity">
    <text evidence="1">Belongs to the bacterial ring-hydroxylating dioxygenase beta subunit family.</text>
</comment>
<dbReference type="eggNOG" id="COG5517">
    <property type="taxonomic scope" value="Bacteria"/>
</dbReference>
<gene>
    <name evidence="3" type="ORF">HY36_12335</name>
</gene>
<dbReference type="Proteomes" id="UP000024547">
    <property type="component" value="Unassembled WGS sequence"/>
</dbReference>
<dbReference type="PANTHER" id="PTHR41534:SF2">
    <property type="entry name" value="3-PHENYLPROPIONATE_CINNAMIC ACID DIOXYGENASE SUBUNIT BETA"/>
    <property type="match status" value="1"/>
</dbReference>
<dbReference type="GO" id="GO:0019380">
    <property type="term" value="P:3-phenylpropionate catabolic process"/>
    <property type="evidence" value="ECO:0007669"/>
    <property type="project" value="TreeGrafter"/>
</dbReference>
<dbReference type="PATRIC" id="fig|1280948.3.peg.699"/>
<dbReference type="EMBL" id="AWFH01000002">
    <property type="protein sequence ID" value="KCZ64626.1"/>
    <property type="molecule type" value="Genomic_DNA"/>
</dbReference>
<keyword evidence="2" id="KW-0560">Oxidoreductase</keyword>
<accession>A0A059EA99</accession>
<proteinExistence type="inferred from homology"/>
<dbReference type="InterPro" id="IPR032710">
    <property type="entry name" value="NTF2-like_dom_sf"/>
</dbReference>
<dbReference type="OrthoDB" id="7446267at2"/>
<evidence type="ECO:0000256" key="1">
    <source>
        <dbReference type="ARBA" id="ARBA00009570"/>
    </source>
</evidence>
<dbReference type="GO" id="GO:0016491">
    <property type="term" value="F:oxidoreductase activity"/>
    <property type="evidence" value="ECO:0007669"/>
    <property type="project" value="UniProtKB-KW"/>
</dbReference>
<reference evidence="3 4" key="1">
    <citation type="journal article" date="2014" name="Antonie Van Leeuwenhoek">
        <title>Hyphomonas beringensis sp. nov. and Hyphomonas chukchiensis sp. nov., isolated from surface seawater of the Bering Sea and Chukchi Sea.</title>
        <authorList>
            <person name="Li C."/>
            <person name="Lai Q."/>
            <person name="Li G."/>
            <person name="Dong C."/>
            <person name="Wang J."/>
            <person name="Liao Y."/>
            <person name="Shao Z."/>
        </authorList>
    </citation>
    <scope>NUCLEOTIDE SEQUENCE [LARGE SCALE GENOMIC DNA]</scope>
    <source>
        <strain evidence="3 4">22II1-22F38</strain>
    </source>
</reference>
<dbReference type="STRING" id="1280948.HY36_12335"/>
<dbReference type="AlphaFoldDB" id="A0A059EA99"/>